<feature type="region of interest" description="Disordered" evidence="3">
    <location>
        <begin position="448"/>
        <end position="549"/>
    </location>
</feature>
<reference evidence="6" key="1">
    <citation type="submission" date="2025-08" db="UniProtKB">
        <authorList>
            <consortium name="Ensembl"/>
        </authorList>
    </citation>
    <scope>IDENTIFICATION</scope>
</reference>
<dbReference type="InterPro" id="IPR014768">
    <property type="entry name" value="GBD/FH3_dom"/>
</dbReference>
<dbReference type="InterPro" id="IPR010472">
    <property type="entry name" value="FH3_dom"/>
</dbReference>
<name>I3JR14_ORENI</name>
<dbReference type="InterPro" id="IPR043592">
    <property type="entry name" value="FMNL_animal"/>
</dbReference>
<dbReference type="SUPFAM" id="SSF101447">
    <property type="entry name" value="Formin homology 2 domain (FH2 domain)"/>
    <property type="match status" value="1"/>
</dbReference>
<dbReference type="FunFam" id="1.25.10.10:FF:000045">
    <property type="entry name" value="Formin-like protein 3 isoform 1"/>
    <property type="match status" value="1"/>
</dbReference>
<feature type="domain" description="FH2" evidence="5">
    <location>
        <begin position="566"/>
        <end position="948"/>
    </location>
</feature>
<feature type="compositionally biased region" description="Polar residues" evidence="3">
    <location>
        <begin position="453"/>
        <end position="462"/>
    </location>
</feature>
<dbReference type="FunFam" id="1.20.58.2220:FF:000001">
    <property type="entry name" value="Formin-like 1, isoform CRA_c"/>
    <property type="match status" value="1"/>
</dbReference>
<dbReference type="HOGENOM" id="CLU_003597_0_0_1"/>
<dbReference type="PROSITE" id="PS51232">
    <property type="entry name" value="GBD_FH3"/>
    <property type="match status" value="1"/>
</dbReference>
<feature type="compositionally biased region" description="Pro residues" evidence="3">
    <location>
        <begin position="535"/>
        <end position="548"/>
    </location>
</feature>
<evidence type="ECO:0000313" key="6">
    <source>
        <dbReference type="Ensembl" id="ENSONIP00000011308.2"/>
    </source>
</evidence>
<sequence>MNLPPDKARLLRQYDNEKKWELICDQERFQVKNPPHTYLQKLRSYLDPAVTRKKFRRRVQESTQVLRELEISLRTNHIGWVREFLNEENKGLDVLVDYLSFAQYAVTFDGECLENNPEAAMDKSKPWSRSIEDLHGGSTLPSPITGNGITRVGRHSTLRFNTLPSRRTLKNSRLVCKKDDVHVCIMCLRAIMNYQYGFNMVMSHPHAVNEIALSLNNKNPRTKALVLELLAAVCLVRGGHEIILSAFDNFKEVCMEEQRFEKLMEYFKNEDNNIDFMVACMQFINIVVHSVEDMNFRVHLQYDFTKLCLDDYLDKLKHTESDKLQVQIQAYLDNVFDVGALLEDAETKNAALERVEELEENISHMTEKLQDMENEAMAKIVELEKQLMQRNKELESIREVYKDASSQVHSLRLMLKEKDEAIQRQSKLEKKIHELEKQGTIKIHKKGDGDISILTSPPSATEGSPGAVIGGNGVAISPNHVALTAGTTVPPPPPPPPPPLPMNGTRSSSSSSPASATTPSASPATPRNADRDVSPLPPPPPPVAPPLPGCGTPTVIMNSGLAAVKIKKPIKTKFRMPVFNWVALKPNQINGTVFNEIDDEKILEDLNVDEFEEMFKTKAQGPPIDLTASKQKVIQKGPNKVALLDSNRAKNLAITLRKVAFDRFDLRTLPVDFVECLMRFQPTENEIKVLRQFEKERKPLESLTDEDRFMMQFSKIERLMQKMTIMAFIGNFAESVQMLTPQLHAVIAASVSIKSSQKLKKILEIILALGNYMNSSKRGAVYGFKLQSLDLLLDTKSTDRKQTLLHYIANVVKEKYTQVSLFYNEMHYVEKAAAVSLENVLLDVKELQRGMELTKREYSMHGHNTMLKEFIAHNESKLKKLQDDAKIAQDAFDEVVKFFGENAKTTPPSVFFPVFVRFVKAYRQAEEDNEQRKRQEQIMLEKLLEQEAMMEEDQKSPSHKSKRQQQELIQELRRKQVKDSRHVYEGKDGAIEDIITALKKNNITKFPNVYSRVRNSSSSTPVVDVPQTWQASLYYLSFCHTSFI</sequence>
<dbReference type="SUPFAM" id="SSF48371">
    <property type="entry name" value="ARM repeat"/>
    <property type="match status" value="1"/>
</dbReference>
<comment type="similarity">
    <text evidence="1">Belongs to the formin homology family.</text>
</comment>
<dbReference type="GO" id="GO:0008360">
    <property type="term" value="P:regulation of cell shape"/>
    <property type="evidence" value="ECO:0007669"/>
    <property type="project" value="TreeGrafter"/>
</dbReference>
<proteinExistence type="inferred from homology"/>
<evidence type="ECO:0000256" key="2">
    <source>
        <dbReference type="SAM" id="Coils"/>
    </source>
</evidence>
<evidence type="ECO:0000256" key="1">
    <source>
        <dbReference type="ARBA" id="ARBA00023449"/>
    </source>
</evidence>
<dbReference type="Pfam" id="PF06367">
    <property type="entry name" value="Drf_FH3"/>
    <property type="match status" value="1"/>
</dbReference>
<protein>
    <submittedName>
        <fullName evidence="6">Formin like 2</fullName>
    </submittedName>
</protein>
<accession>I3JR14</accession>
<dbReference type="GO" id="GO:0031267">
    <property type="term" value="F:small GTPase binding"/>
    <property type="evidence" value="ECO:0007669"/>
    <property type="project" value="InterPro"/>
</dbReference>
<dbReference type="AlphaFoldDB" id="I3JR14"/>
<feature type="domain" description="GBD/FH3" evidence="4">
    <location>
        <begin position="1"/>
        <end position="429"/>
    </location>
</feature>
<dbReference type="Pfam" id="PF06371">
    <property type="entry name" value="Drf_GBD"/>
    <property type="match status" value="2"/>
</dbReference>
<evidence type="ECO:0000256" key="3">
    <source>
        <dbReference type="SAM" id="MobiDB-lite"/>
    </source>
</evidence>
<feature type="coiled-coil region" evidence="2">
    <location>
        <begin position="341"/>
        <end position="438"/>
    </location>
</feature>
<feature type="compositionally biased region" description="Low complexity" evidence="3">
    <location>
        <begin position="505"/>
        <end position="527"/>
    </location>
</feature>
<dbReference type="GO" id="GO:0016477">
    <property type="term" value="P:cell migration"/>
    <property type="evidence" value="ECO:0007669"/>
    <property type="project" value="TreeGrafter"/>
</dbReference>
<dbReference type="eggNOG" id="KOG1923">
    <property type="taxonomic scope" value="Eukaryota"/>
</dbReference>
<dbReference type="PANTHER" id="PTHR45857:SF5">
    <property type="entry name" value="FORMIN-LIKE PROTEIN 2"/>
    <property type="match status" value="1"/>
</dbReference>
<dbReference type="GO" id="GO:0005829">
    <property type="term" value="C:cytosol"/>
    <property type="evidence" value="ECO:0007669"/>
    <property type="project" value="TreeGrafter"/>
</dbReference>
<dbReference type="GO" id="GO:0030866">
    <property type="term" value="P:cortical actin cytoskeleton organization"/>
    <property type="evidence" value="ECO:0007669"/>
    <property type="project" value="TreeGrafter"/>
</dbReference>
<organism evidence="6 7">
    <name type="scientific">Oreochromis niloticus</name>
    <name type="common">Nile tilapia</name>
    <name type="synonym">Tilapia nilotica</name>
    <dbReference type="NCBI Taxonomy" id="8128"/>
    <lineage>
        <taxon>Eukaryota</taxon>
        <taxon>Metazoa</taxon>
        <taxon>Chordata</taxon>
        <taxon>Craniata</taxon>
        <taxon>Vertebrata</taxon>
        <taxon>Euteleostomi</taxon>
        <taxon>Actinopterygii</taxon>
        <taxon>Neopterygii</taxon>
        <taxon>Teleostei</taxon>
        <taxon>Neoteleostei</taxon>
        <taxon>Acanthomorphata</taxon>
        <taxon>Ovalentaria</taxon>
        <taxon>Cichlomorphae</taxon>
        <taxon>Cichliformes</taxon>
        <taxon>Cichlidae</taxon>
        <taxon>African cichlids</taxon>
        <taxon>Pseudocrenilabrinae</taxon>
        <taxon>Oreochromini</taxon>
        <taxon>Oreochromis</taxon>
    </lineage>
</organism>
<gene>
    <name evidence="6" type="primary">FMNL2</name>
    <name evidence="6" type="synonym">fmnl2a</name>
</gene>
<dbReference type="PANTHER" id="PTHR45857">
    <property type="entry name" value="FORMIN-LIKE PROTEIN"/>
    <property type="match status" value="1"/>
</dbReference>
<evidence type="ECO:0000259" key="5">
    <source>
        <dbReference type="PROSITE" id="PS51444"/>
    </source>
</evidence>
<dbReference type="GO" id="GO:0051015">
    <property type="term" value="F:actin filament binding"/>
    <property type="evidence" value="ECO:0007669"/>
    <property type="project" value="TreeGrafter"/>
</dbReference>
<dbReference type="InterPro" id="IPR010473">
    <property type="entry name" value="GTPase-bd"/>
</dbReference>
<dbReference type="Gene3D" id="1.20.58.2220">
    <property type="entry name" value="Formin, FH2 domain"/>
    <property type="match status" value="1"/>
</dbReference>
<dbReference type="InterPro" id="IPR016024">
    <property type="entry name" value="ARM-type_fold"/>
</dbReference>
<dbReference type="SMART" id="SM01140">
    <property type="entry name" value="Drf_GBD"/>
    <property type="match status" value="1"/>
</dbReference>
<dbReference type="Proteomes" id="UP000005207">
    <property type="component" value="Unplaced"/>
</dbReference>
<dbReference type="Ensembl" id="ENSONIT00000011317.2">
    <property type="protein sequence ID" value="ENSONIP00000011308.2"/>
    <property type="gene ID" value="ENSONIG00000008993.2"/>
</dbReference>
<feature type="coiled-coil region" evidence="2">
    <location>
        <begin position="837"/>
        <end position="891"/>
    </location>
</feature>
<keyword evidence="7" id="KW-1185">Reference proteome</keyword>
<dbReference type="Pfam" id="PF02181">
    <property type="entry name" value="FH2"/>
    <property type="match status" value="1"/>
</dbReference>
<dbReference type="SMART" id="SM01139">
    <property type="entry name" value="Drf_FH3"/>
    <property type="match status" value="1"/>
</dbReference>
<dbReference type="FunFam" id="1.25.10.10:FF:000036">
    <property type="entry name" value="Formin-like protein 3 isoform 1"/>
    <property type="match status" value="1"/>
</dbReference>
<dbReference type="InterPro" id="IPR011989">
    <property type="entry name" value="ARM-like"/>
</dbReference>
<reference evidence="6" key="2">
    <citation type="submission" date="2025-09" db="UniProtKB">
        <authorList>
            <consortium name="Ensembl"/>
        </authorList>
    </citation>
    <scope>IDENTIFICATION</scope>
</reference>
<keyword evidence="2" id="KW-0175">Coiled coil</keyword>
<feature type="compositionally biased region" description="Pro residues" evidence="3">
    <location>
        <begin position="489"/>
        <end position="501"/>
    </location>
</feature>
<evidence type="ECO:0000313" key="7">
    <source>
        <dbReference type="Proteomes" id="UP000005207"/>
    </source>
</evidence>
<dbReference type="SMART" id="SM00498">
    <property type="entry name" value="FH2"/>
    <property type="match status" value="1"/>
</dbReference>
<dbReference type="Gene3D" id="1.25.10.10">
    <property type="entry name" value="Leucine-rich Repeat Variant"/>
    <property type="match status" value="1"/>
</dbReference>
<evidence type="ECO:0000259" key="4">
    <source>
        <dbReference type="PROSITE" id="PS51232"/>
    </source>
</evidence>
<dbReference type="InterPro" id="IPR042201">
    <property type="entry name" value="FH2_Formin_sf"/>
</dbReference>
<dbReference type="PROSITE" id="PS51444">
    <property type="entry name" value="FH2"/>
    <property type="match status" value="1"/>
</dbReference>
<dbReference type="InterPro" id="IPR015425">
    <property type="entry name" value="FH2_Formin"/>
</dbReference>
<dbReference type="GeneTree" id="ENSGT00940000155515"/>